<evidence type="ECO:0000313" key="3">
    <source>
        <dbReference type="RefSeq" id="XP_022333588.1"/>
    </source>
</evidence>
<dbReference type="KEGG" id="cvn:111130686"/>
<organism evidence="2 3">
    <name type="scientific">Crassostrea virginica</name>
    <name type="common">Eastern oyster</name>
    <dbReference type="NCBI Taxonomy" id="6565"/>
    <lineage>
        <taxon>Eukaryota</taxon>
        <taxon>Metazoa</taxon>
        <taxon>Spiralia</taxon>
        <taxon>Lophotrochozoa</taxon>
        <taxon>Mollusca</taxon>
        <taxon>Bivalvia</taxon>
        <taxon>Autobranchia</taxon>
        <taxon>Pteriomorphia</taxon>
        <taxon>Ostreida</taxon>
        <taxon>Ostreoidea</taxon>
        <taxon>Ostreidae</taxon>
        <taxon>Crassostrea</taxon>
    </lineage>
</organism>
<feature type="transmembrane region" description="Helical" evidence="1">
    <location>
        <begin position="103"/>
        <end position="128"/>
    </location>
</feature>
<keyword evidence="2" id="KW-1185">Reference proteome</keyword>
<keyword evidence="1" id="KW-0812">Transmembrane</keyword>
<accession>A0A8B8E1A6</accession>
<gene>
    <name evidence="3" type="primary">LOC111130686</name>
</gene>
<dbReference type="OrthoDB" id="6113359at2759"/>
<evidence type="ECO:0000256" key="1">
    <source>
        <dbReference type="SAM" id="Phobius"/>
    </source>
</evidence>
<protein>
    <submittedName>
        <fullName evidence="3">Uncharacterized protein LOC111130686</fullName>
    </submittedName>
</protein>
<proteinExistence type="predicted"/>
<reference evidence="3" key="1">
    <citation type="submission" date="2025-08" db="UniProtKB">
        <authorList>
            <consortium name="RefSeq"/>
        </authorList>
    </citation>
    <scope>IDENTIFICATION</scope>
    <source>
        <tissue evidence="3">Whole sample</tissue>
    </source>
</reference>
<sequence length="129" mass="15462">MDPPKIVITTEKLNGGSLIRKTSIRRRVSLKEDRRQDKYGNLTGTYARIKNTMLLDRGVQNNLESLQERWRMIMFMYEDCVDMIKTREQTRLSRRQLKQRREFLSWTIIYSSLLMPLFIAILLAYIIFL</sequence>
<keyword evidence="1" id="KW-0472">Membrane</keyword>
<dbReference type="AlphaFoldDB" id="A0A8B8E1A6"/>
<keyword evidence="1" id="KW-1133">Transmembrane helix</keyword>
<dbReference type="RefSeq" id="XP_022333588.1">
    <property type="nucleotide sequence ID" value="XM_022477880.1"/>
</dbReference>
<dbReference type="Proteomes" id="UP000694844">
    <property type="component" value="Chromosome 4"/>
</dbReference>
<evidence type="ECO:0000313" key="2">
    <source>
        <dbReference type="Proteomes" id="UP000694844"/>
    </source>
</evidence>
<dbReference type="GeneID" id="111130686"/>
<name>A0A8B8E1A6_CRAVI</name>